<protein>
    <submittedName>
        <fullName evidence="10">Di-/tripeptide transporter</fullName>
    </submittedName>
</protein>
<feature type="transmembrane region" description="Helical" evidence="9">
    <location>
        <begin position="375"/>
        <end position="394"/>
    </location>
</feature>
<evidence type="ECO:0000256" key="6">
    <source>
        <dbReference type="ARBA" id="ARBA00023136"/>
    </source>
</evidence>
<feature type="transmembrane region" description="Helical" evidence="9">
    <location>
        <begin position="39"/>
        <end position="56"/>
    </location>
</feature>
<feature type="region of interest" description="Disordered" evidence="8">
    <location>
        <begin position="1"/>
        <end position="24"/>
    </location>
</feature>
<dbReference type="GO" id="GO:1904680">
    <property type="term" value="F:peptide transmembrane transporter activity"/>
    <property type="evidence" value="ECO:0007669"/>
    <property type="project" value="InterPro"/>
</dbReference>
<evidence type="ECO:0000256" key="7">
    <source>
        <dbReference type="RuleBase" id="RU003755"/>
    </source>
</evidence>
<dbReference type="Proteomes" id="UP000269019">
    <property type="component" value="Chromosome"/>
</dbReference>
<evidence type="ECO:0000256" key="8">
    <source>
        <dbReference type="SAM" id="MobiDB-lite"/>
    </source>
</evidence>
<dbReference type="PROSITE" id="PS01023">
    <property type="entry name" value="PTR2_2"/>
    <property type="match status" value="1"/>
</dbReference>
<feature type="transmembrane region" description="Helical" evidence="9">
    <location>
        <begin position="440"/>
        <end position="458"/>
    </location>
</feature>
<dbReference type="GO" id="GO:0005886">
    <property type="term" value="C:plasma membrane"/>
    <property type="evidence" value="ECO:0007669"/>
    <property type="project" value="UniProtKB-SubCell"/>
</dbReference>
<feature type="transmembrane region" description="Helical" evidence="9">
    <location>
        <begin position="187"/>
        <end position="208"/>
    </location>
</feature>
<feature type="transmembrane region" description="Helical" evidence="9">
    <location>
        <begin position="100"/>
        <end position="117"/>
    </location>
</feature>
<feature type="transmembrane region" description="Helical" evidence="9">
    <location>
        <begin position="400"/>
        <end position="419"/>
    </location>
</feature>
<comment type="subcellular location">
    <subcellularLocation>
        <location evidence="1">Cell membrane</location>
        <topology evidence="1">Multi-pass membrane protein</topology>
    </subcellularLocation>
    <subcellularLocation>
        <location evidence="7">Membrane</location>
        <topology evidence="7">Multi-pass membrane protein</topology>
    </subcellularLocation>
</comment>
<dbReference type="CDD" id="cd17346">
    <property type="entry name" value="MFS_DtpA_like"/>
    <property type="match status" value="1"/>
</dbReference>
<keyword evidence="4 7" id="KW-0812">Transmembrane</keyword>
<evidence type="ECO:0000313" key="11">
    <source>
        <dbReference type="Proteomes" id="UP000269019"/>
    </source>
</evidence>
<dbReference type="KEGG" id="ccho:CCHOA_05465"/>
<organism evidence="10 11">
    <name type="scientific">Corynebacterium choanae</name>
    <dbReference type="NCBI Taxonomy" id="1862358"/>
    <lineage>
        <taxon>Bacteria</taxon>
        <taxon>Bacillati</taxon>
        <taxon>Actinomycetota</taxon>
        <taxon>Actinomycetes</taxon>
        <taxon>Mycobacteriales</taxon>
        <taxon>Corynebacteriaceae</taxon>
        <taxon>Corynebacterium</taxon>
    </lineage>
</organism>
<evidence type="ECO:0000256" key="2">
    <source>
        <dbReference type="ARBA" id="ARBA00022448"/>
    </source>
</evidence>
<dbReference type="NCBIfam" id="TIGR00924">
    <property type="entry name" value="yjdL_sub1_fam"/>
    <property type="match status" value="1"/>
</dbReference>
<reference evidence="10 11" key="1">
    <citation type="submission" date="2018-11" db="EMBL/GenBank/DDBJ databases">
        <authorList>
            <person name="Kleinhagauer T."/>
            <person name="Glaeser S.P."/>
            <person name="Spergser J."/>
            <person name="Ruckert C."/>
            <person name="Kaempfer P."/>
            <person name="Busse H.-J."/>
        </authorList>
    </citation>
    <scope>NUCLEOTIDE SEQUENCE [LARGE SCALE GENOMIC DNA]</scope>
    <source>
        <strain evidence="10 11">200CH</strain>
    </source>
</reference>
<feature type="transmembrane region" description="Helical" evidence="9">
    <location>
        <begin position="68"/>
        <end position="88"/>
    </location>
</feature>
<feature type="transmembrane region" description="Helical" evidence="9">
    <location>
        <begin position="345"/>
        <end position="363"/>
    </location>
</feature>
<sequence length="499" mass="53383">MTRIEQRIEATSQSASGQTPPAFSHTSRAIAGLEMWERFSYYGMQAIVVYYLYWSATEGGLGLDRGAATAWMGAYGALVYVMTIAGGWIADRIAGAETTLLTGASIVMLGHIMLSTASGVHGVAVGLVSIACGSGLLKSCAVTILGRVYAHAPAIRDTAFQYFYLGINIGAFFGPIIVAALHARYGFAAGFGAAAILMAIGLIHYLLIRRRFLTELSPQTQAEITSPLRPIHRRHTYLIILGSALLIALLFWLLNQGILTAGRAATVLLIGSLSAAAIMLATCLHTLDRRDPQRLQVWQFIPVFFASTAFWSVLNQTYGVLAVFSDVRLNRSMFGYEISPSFTQAINPLFILLLTFPMSYLWAHLNREVSSMTKMAVGVMISGLGLLVLAPFAGAGPNEVPFLALVVTVGIITTGELLVGPIGMSTTTALAPSGFGGRFSALYFLTMSAGTATAGVISQYYDPTDSTRELLYFTCCSGIVLAIGTMLLICSRRLTAATS</sequence>
<dbReference type="OrthoDB" id="9772725at2"/>
<feature type="transmembrane region" description="Helical" evidence="9">
    <location>
        <begin position="123"/>
        <end position="150"/>
    </location>
</feature>
<feature type="transmembrane region" description="Helical" evidence="9">
    <location>
        <begin position="266"/>
        <end position="287"/>
    </location>
</feature>
<dbReference type="SUPFAM" id="SSF103473">
    <property type="entry name" value="MFS general substrate transporter"/>
    <property type="match status" value="2"/>
</dbReference>
<dbReference type="InterPro" id="IPR005279">
    <property type="entry name" value="Dipep/tripep_permease"/>
</dbReference>
<evidence type="ECO:0000256" key="1">
    <source>
        <dbReference type="ARBA" id="ARBA00004651"/>
    </source>
</evidence>
<dbReference type="RefSeq" id="WP_123927658.1">
    <property type="nucleotide sequence ID" value="NZ_CP033896.1"/>
</dbReference>
<keyword evidence="5 9" id="KW-1133">Transmembrane helix</keyword>
<gene>
    <name evidence="10" type="primary">dtpT</name>
    <name evidence="10" type="ORF">CCHOA_05465</name>
</gene>
<keyword evidence="3" id="KW-1003">Cell membrane</keyword>
<feature type="transmembrane region" description="Helical" evidence="9">
    <location>
        <begin position="299"/>
        <end position="325"/>
    </location>
</feature>
<evidence type="ECO:0000256" key="3">
    <source>
        <dbReference type="ARBA" id="ARBA00022475"/>
    </source>
</evidence>
<keyword evidence="2 7" id="KW-0813">Transport</keyword>
<dbReference type="Gene3D" id="1.20.1250.20">
    <property type="entry name" value="MFS general substrate transporter like domains"/>
    <property type="match status" value="1"/>
</dbReference>
<accession>A0A3G6JBI0</accession>
<dbReference type="AlphaFoldDB" id="A0A3G6JBI0"/>
<dbReference type="Pfam" id="PF00854">
    <property type="entry name" value="PTR2"/>
    <property type="match status" value="1"/>
</dbReference>
<evidence type="ECO:0000256" key="9">
    <source>
        <dbReference type="SAM" id="Phobius"/>
    </source>
</evidence>
<dbReference type="PANTHER" id="PTHR23517:SF15">
    <property type="entry name" value="PROTON-DEPENDENT OLIGOPEPTIDE FAMILY TRANSPORT PROTEIN"/>
    <property type="match status" value="1"/>
</dbReference>
<dbReference type="InterPro" id="IPR036259">
    <property type="entry name" value="MFS_trans_sf"/>
</dbReference>
<feature type="transmembrane region" description="Helical" evidence="9">
    <location>
        <begin position="162"/>
        <end position="181"/>
    </location>
</feature>
<comment type="similarity">
    <text evidence="7">Belongs to the major facilitator superfamily. Proton-dependent oligopeptide transporter (POT/PTR) (TC 2.A.17) family.</text>
</comment>
<feature type="transmembrane region" description="Helical" evidence="9">
    <location>
        <begin position="470"/>
        <end position="490"/>
    </location>
</feature>
<feature type="compositionally biased region" description="Polar residues" evidence="8">
    <location>
        <begin position="9"/>
        <end position="24"/>
    </location>
</feature>
<dbReference type="EMBL" id="CP033896">
    <property type="protein sequence ID" value="AZA13494.1"/>
    <property type="molecule type" value="Genomic_DNA"/>
</dbReference>
<dbReference type="InterPro" id="IPR000109">
    <property type="entry name" value="POT_fam"/>
</dbReference>
<dbReference type="InterPro" id="IPR018456">
    <property type="entry name" value="PTR2_symporter_CS"/>
</dbReference>
<dbReference type="PANTHER" id="PTHR23517">
    <property type="entry name" value="RESISTANCE PROTEIN MDTM, PUTATIVE-RELATED-RELATED"/>
    <property type="match status" value="1"/>
</dbReference>
<evidence type="ECO:0000256" key="4">
    <source>
        <dbReference type="ARBA" id="ARBA00022692"/>
    </source>
</evidence>
<dbReference type="GO" id="GO:0006857">
    <property type="term" value="P:oligopeptide transport"/>
    <property type="evidence" value="ECO:0007669"/>
    <property type="project" value="InterPro"/>
</dbReference>
<evidence type="ECO:0000256" key="5">
    <source>
        <dbReference type="ARBA" id="ARBA00022989"/>
    </source>
</evidence>
<evidence type="ECO:0000313" key="10">
    <source>
        <dbReference type="EMBL" id="AZA13494.1"/>
    </source>
</evidence>
<dbReference type="InterPro" id="IPR050171">
    <property type="entry name" value="MFS_Transporters"/>
</dbReference>
<proteinExistence type="inferred from homology"/>
<keyword evidence="11" id="KW-1185">Reference proteome</keyword>
<name>A0A3G6JBI0_9CORY</name>
<keyword evidence="6 9" id="KW-0472">Membrane</keyword>
<feature type="transmembrane region" description="Helical" evidence="9">
    <location>
        <begin position="236"/>
        <end position="254"/>
    </location>
</feature>